<dbReference type="AlphaFoldDB" id="A0A9N9YZK1"/>
<accession>A0A9N9YZK1</accession>
<dbReference type="OrthoDB" id="2942798at2759"/>
<proteinExistence type="predicted"/>
<evidence type="ECO:0000313" key="1">
    <source>
        <dbReference type="EMBL" id="CAH0046325.1"/>
    </source>
</evidence>
<dbReference type="Proteomes" id="UP000775872">
    <property type="component" value="Unassembled WGS sequence"/>
</dbReference>
<sequence>MSSLSHEESMQFLAHIQPTPIPGEPERYRVTDKTVGKPTGVCPFRPLNFWFRTRLVYAFGHPLSHRTPNVYFLHLQPPSAFTRFLLRLLQSFPPLISSWKGTDVGYGDDKEFEQLFEAEHQAYNRLRPIQGLTVPRCYGLTLFGGRKALILQHFRGDTLEKPEAATLSFSESKRLLGDFFKEMADHGAVQEDADISNFILDPDERSIMAVDLEYVTFPSTSEDIEYLSLSSMQTTLENYLGRQRFLRSEGYLEAA</sequence>
<keyword evidence="2" id="KW-1185">Reference proteome</keyword>
<organism evidence="1 2">
    <name type="scientific">Clonostachys solani</name>
    <dbReference type="NCBI Taxonomy" id="160281"/>
    <lineage>
        <taxon>Eukaryota</taxon>
        <taxon>Fungi</taxon>
        <taxon>Dikarya</taxon>
        <taxon>Ascomycota</taxon>
        <taxon>Pezizomycotina</taxon>
        <taxon>Sordariomycetes</taxon>
        <taxon>Hypocreomycetidae</taxon>
        <taxon>Hypocreales</taxon>
        <taxon>Bionectriaceae</taxon>
        <taxon>Clonostachys</taxon>
    </lineage>
</organism>
<dbReference type="InterPro" id="IPR011009">
    <property type="entry name" value="Kinase-like_dom_sf"/>
</dbReference>
<gene>
    <name evidence="1" type="ORF">CSOL1703_00012058</name>
</gene>
<dbReference type="EMBL" id="CABFOC020000014">
    <property type="protein sequence ID" value="CAH0046325.1"/>
    <property type="molecule type" value="Genomic_DNA"/>
</dbReference>
<reference evidence="1 2" key="2">
    <citation type="submission" date="2021-10" db="EMBL/GenBank/DDBJ databases">
        <authorList>
            <person name="Piombo E."/>
        </authorList>
    </citation>
    <scope>NUCLEOTIDE SEQUENCE [LARGE SCALE GENOMIC DNA]</scope>
</reference>
<reference evidence="2" key="1">
    <citation type="submission" date="2019-06" db="EMBL/GenBank/DDBJ databases">
        <authorList>
            <person name="Broberg M."/>
        </authorList>
    </citation>
    <scope>NUCLEOTIDE SEQUENCE [LARGE SCALE GENOMIC DNA]</scope>
</reference>
<evidence type="ECO:0000313" key="2">
    <source>
        <dbReference type="Proteomes" id="UP000775872"/>
    </source>
</evidence>
<dbReference type="SUPFAM" id="SSF56112">
    <property type="entry name" value="Protein kinase-like (PK-like)"/>
    <property type="match status" value="1"/>
</dbReference>
<name>A0A9N9YZK1_9HYPO</name>
<comment type="caution">
    <text evidence="1">The sequence shown here is derived from an EMBL/GenBank/DDBJ whole genome shotgun (WGS) entry which is preliminary data.</text>
</comment>
<protein>
    <submittedName>
        <fullName evidence="1">Uncharacterized protein</fullName>
    </submittedName>
</protein>